<evidence type="ECO:0000313" key="1">
    <source>
        <dbReference type="Proteomes" id="UP000887578"/>
    </source>
</evidence>
<organism evidence="1 2">
    <name type="scientific">Panagrolaimus davidi</name>
    <dbReference type="NCBI Taxonomy" id="227884"/>
    <lineage>
        <taxon>Eukaryota</taxon>
        <taxon>Metazoa</taxon>
        <taxon>Ecdysozoa</taxon>
        <taxon>Nematoda</taxon>
        <taxon>Chromadorea</taxon>
        <taxon>Rhabditida</taxon>
        <taxon>Tylenchina</taxon>
        <taxon>Panagrolaimomorpha</taxon>
        <taxon>Panagrolaimoidea</taxon>
        <taxon>Panagrolaimidae</taxon>
        <taxon>Panagrolaimus</taxon>
    </lineage>
</organism>
<reference evidence="2" key="1">
    <citation type="submission" date="2022-11" db="UniProtKB">
        <authorList>
            <consortium name="WormBaseParasite"/>
        </authorList>
    </citation>
    <scope>IDENTIFICATION</scope>
</reference>
<dbReference type="Proteomes" id="UP000887578">
    <property type="component" value="Unplaced"/>
</dbReference>
<sequence length="134" mass="13732">MNTGTLNNPPVLMYTGTDPLLNYSSDLGVAPLTNPALDSIGSSASSNIEMPSQVSDTTPAATLPVCSEAKPDPSHLSTCNMMNDSPLAEKASAGLCQISCMAKNCATGSCEMRGDQPTCVCGRCKNGSVISIGK</sequence>
<dbReference type="Gene3D" id="3.30.30.110">
    <property type="entry name" value="Antibacterial factor-related peptide"/>
    <property type="match status" value="1"/>
</dbReference>
<dbReference type="InterPro" id="IPR031770">
    <property type="entry name" value="Abf-1/2"/>
</dbReference>
<dbReference type="AlphaFoldDB" id="A0A914PGX1"/>
<proteinExistence type="predicted"/>
<dbReference type="PANTHER" id="PTHR37971">
    <property type="entry name" value="ANTIBACTERIAL FACTOR-RELATED PEPTIDE 1-RELATED"/>
    <property type="match status" value="1"/>
</dbReference>
<dbReference type="WBParaSite" id="PDA_v2.g14860.t1">
    <property type="protein sequence ID" value="PDA_v2.g14860.t1"/>
    <property type="gene ID" value="PDA_v2.g14860"/>
</dbReference>
<dbReference type="PANTHER" id="PTHR37971:SF1">
    <property type="entry name" value="ANTIBACTERIAL FACTOR-RELATED PEPTIDE 1-RELATED"/>
    <property type="match status" value="1"/>
</dbReference>
<dbReference type="InterPro" id="IPR038204">
    <property type="entry name" value="Abf-1/2_sf"/>
</dbReference>
<accession>A0A914PGX1</accession>
<dbReference type="GO" id="GO:0098542">
    <property type="term" value="P:defense response to other organism"/>
    <property type="evidence" value="ECO:0007669"/>
    <property type="project" value="InterPro"/>
</dbReference>
<name>A0A914PGX1_9BILA</name>
<protein>
    <submittedName>
        <fullName evidence="2">Uncharacterized protein</fullName>
    </submittedName>
</protein>
<dbReference type="Pfam" id="PF16839">
    <property type="entry name" value="Antimicrobial25"/>
    <property type="match status" value="1"/>
</dbReference>
<keyword evidence="1" id="KW-1185">Reference proteome</keyword>
<evidence type="ECO:0000313" key="2">
    <source>
        <dbReference type="WBParaSite" id="PDA_v2.g14860.t1"/>
    </source>
</evidence>